<organism evidence="1 2">
    <name type="scientific">Gigaspora margarita</name>
    <dbReference type="NCBI Taxonomy" id="4874"/>
    <lineage>
        <taxon>Eukaryota</taxon>
        <taxon>Fungi</taxon>
        <taxon>Fungi incertae sedis</taxon>
        <taxon>Mucoromycota</taxon>
        <taxon>Glomeromycotina</taxon>
        <taxon>Glomeromycetes</taxon>
        <taxon>Diversisporales</taxon>
        <taxon>Gigasporaceae</taxon>
        <taxon>Gigaspora</taxon>
    </lineage>
</organism>
<accession>A0ABN7WNF0</accession>
<keyword evidence="2" id="KW-1185">Reference proteome</keyword>
<comment type="caution">
    <text evidence="1">The sequence shown here is derived from an EMBL/GenBank/DDBJ whole genome shotgun (WGS) entry which is preliminary data.</text>
</comment>
<dbReference type="EMBL" id="CAJVQB010051929">
    <property type="protein sequence ID" value="CAG8835668.1"/>
    <property type="molecule type" value="Genomic_DNA"/>
</dbReference>
<reference evidence="1 2" key="1">
    <citation type="submission" date="2021-06" db="EMBL/GenBank/DDBJ databases">
        <authorList>
            <person name="Kallberg Y."/>
            <person name="Tangrot J."/>
            <person name="Rosling A."/>
        </authorList>
    </citation>
    <scope>NUCLEOTIDE SEQUENCE [LARGE SCALE GENOMIC DNA]</scope>
    <source>
        <strain evidence="1 2">120-4 pot B 10/14</strain>
    </source>
</reference>
<sequence>MTQIVPQQQRKLQQILSGIEKGTVPIDFFNQVYCYHQYPFLGTSSMQTSNFESISYNTMNSEIIENIEFIENAEVTENSEDMQVSEEMCIRLINLTKKALEILEDQQNKKNFRW</sequence>
<evidence type="ECO:0000313" key="1">
    <source>
        <dbReference type="EMBL" id="CAG8835668.1"/>
    </source>
</evidence>
<feature type="non-terminal residue" evidence="1">
    <location>
        <position position="114"/>
    </location>
</feature>
<protein>
    <submittedName>
        <fullName evidence="1">31118_t:CDS:1</fullName>
    </submittedName>
</protein>
<gene>
    <name evidence="1" type="ORF">GMARGA_LOCUS32685</name>
</gene>
<proteinExistence type="predicted"/>
<evidence type="ECO:0000313" key="2">
    <source>
        <dbReference type="Proteomes" id="UP000789901"/>
    </source>
</evidence>
<dbReference type="Proteomes" id="UP000789901">
    <property type="component" value="Unassembled WGS sequence"/>
</dbReference>
<name>A0ABN7WNF0_GIGMA</name>